<protein>
    <recommendedName>
        <fullName evidence="2">Coenzyme Q-binding protein COQ10 START domain-containing protein</fullName>
    </recommendedName>
</protein>
<organism evidence="1">
    <name type="scientific">marine metagenome</name>
    <dbReference type="NCBI Taxonomy" id="408172"/>
    <lineage>
        <taxon>unclassified sequences</taxon>
        <taxon>metagenomes</taxon>
        <taxon>ecological metagenomes</taxon>
    </lineage>
</organism>
<dbReference type="InterPro" id="IPR019587">
    <property type="entry name" value="Polyketide_cyclase/dehydratase"/>
</dbReference>
<evidence type="ECO:0000313" key="1">
    <source>
        <dbReference type="EMBL" id="SVA08266.1"/>
    </source>
</evidence>
<dbReference type="AlphaFoldDB" id="A0A381SWD4"/>
<dbReference type="Pfam" id="PF10604">
    <property type="entry name" value="Polyketide_cyc2"/>
    <property type="match status" value="1"/>
</dbReference>
<reference evidence="1" key="1">
    <citation type="submission" date="2018-05" db="EMBL/GenBank/DDBJ databases">
        <authorList>
            <person name="Lanie J.A."/>
            <person name="Ng W.-L."/>
            <person name="Kazmierczak K.M."/>
            <person name="Andrzejewski T.M."/>
            <person name="Davidsen T.M."/>
            <person name="Wayne K.J."/>
            <person name="Tettelin H."/>
            <person name="Glass J.I."/>
            <person name="Rusch D."/>
            <person name="Podicherti R."/>
            <person name="Tsui H.-C.T."/>
            <person name="Winkler M.E."/>
        </authorList>
    </citation>
    <scope>NUCLEOTIDE SEQUENCE</scope>
</reference>
<dbReference type="EMBL" id="UINC01003666">
    <property type="protein sequence ID" value="SVA08266.1"/>
    <property type="molecule type" value="Genomic_DNA"/>
</dbReference>
<dbReference type="InterPro" id="IPR023393">
    <property type="entry name" value="START-like_dom_sf"/>
</dbReference>
<feature type="non-terminal residue" evidence="1">
    <location>
        <position position="1"/>
    </location>
</feature>
<dbReference type="SUPFAM" id="SSF55961">
    <property type="entry name" value="Bet v1-like"/>
    <property type="match status" value="1"/>
</dbReference>
<gene>
    <name evidence="1" type="ORF">METZ01_LOCUS61120</name>
</gene>
<name>A0A381SWD4_9ZZZZ</name>
<sequence length="154" mass="16951">VPTIGQVVENRPDVRREILIDAPPEVVWEVVAAPERQAEWFPGMVGSTVEGNVRTIATAVGGFFLEEILRIDHQDRCFEYRITGPMHIDNHRGRITVLEALEGSRVVYEQEIDPKPLVSVLDGAIVDALEGLRALIEDGTASRGWTPPTDTGVA</sequence>
<accession>A0A381SWD4</accession>
<dbReference type="CDD" id="cd07821">
    <property type="entry name" value="PYR_PYL_RCAR_like"/>
    <property type="match status" value="1"/>
</dbReference>
<dbReference type="Gene3D" id="3.30.530.20">
    <property type="match status" value="1"/>
</dbReference>
<proteinExistence type="predicted"/>
<evidence type="ECO:0008006" key="2">
    <source>
        <dbReference type="Google" id="ProtNLM"/>
    </source>
</evidence>